<evidence type="ECO:0000313" key="2">
    <source>
        <dbReference type="Proteomes" id="UP000270296"/>
    </source>
</evidence>
<protein>
    <submittedName>
        <fullName evidence="3">Fungal_trans domain-containing protein</fullName>
    </submittedName>
</protein>
<dbReference type="Proteomes" id="UP000270296">
    <property type="component" value="Unassembled WGS sequence"/>
</dbReference>
<dbReference type="EMBL" id="UZAM01014444">
    <property type="protein sequence ID" value="VDP33956.1"/>
    <property type="molecule type" value="Genomic_DNA"/>
</dbReference>
<accession>A0A183J4A5</accession>
<evidence type="ECO:0000313" key="3">
    <source>
        <dbReference type="WBParaSite" id="SBAD_0001107501-mRNA-1"/>
    </source>
</evidence>
<name>A0A183J4A5_9BILA</name>
<dbReference type="WBParaSite" id="SBAD_0001107501-mRNA-1">
    <property type="protein sequence ID" value="SBAD_0001107501-mRNA-1"/>
    <property type="gene ID" value="SBAD_0001107501"/>
</dbReference>
<reference evidence="3" key="1">
    <citation type="submission" date="2016-06" db="UniProtKB">
        <authorList>
            <consortium name="WormBaseParasite"/>
        </authorList>
    </citation>
    <scope>IDENTIFICATION</scope>
</reference>
<reference evidence="1 2" key="2">
    <citation type="submission" date="2018-11" db="EMBL/GenBank/DDBJ databases">
        <authorList>
            <consortium name="Pathogen Informatics"/>
        </authorList>
    </citation>
    <scope>NUCLEOTIDE SEQUENCE [LARGE SCALE GENOMIC DNA]</scope>
</reference>
<organism evidence="3">
    <name type="scientific">Soboliphyme baturini</name>
    <dbReference type="NCBI Taxonomy" id="241478"/>
    <lineage>
        <taxon>Eukaryota</taxon>
        <taxon>Metazoa</taxon>
        <taxon>Ecdysozoa</taxon>
        <taxon>Nematoda</taxon>
        <taxon>Enoplea</taxon>
        <taxon>Dorylaimia</taxon>
        <taxon>Dioctophymatida</taxon>
        <taxon>Dioctophymatoidea</taxon>
        <taxon>Soboliphymatidae</taxon>
        <taxon>Soboliphyme</taxon>
    </lineage>
</organism>
<gene>
    <name evidence="1" type="ORF">SBAD_LOCUS10703</name>
</gene>
<evidence type="ECO:0000313" key="1">
    <source>
        <dbReference type="EMBL" id="VDP33956.1"/>
    </source>
</evidence>
<proteinExistence type="predicted"/>
<sequence>MVDNRLVQVLRQFENLCVNLTCLFEDTLQNLQNIVLDQHCDPSRPLDIMVAYAAYTFVQNSALAGSKPEWERRRVGDRDEFSLKTKRPALRAVFGCHTSLVVSWVIQSRADCWITEDLQCLRVFQAKFGNSEIVIAADSCPQCDLPESEQASEMHLPVNISIRLSPPDCQSTSGGYDSVDSTQSSMMSYEMFYDRPCSSEDYMSVAEHHKILASPLHLRKYEDLQTCLARIHKLLGLHLYNMVAKVNTWQEAIIHRAIDTAFCMARDQSITPRRLRYVSRRELEIYMQMLALLMRYSRISKELIDGALDTVNKRPVDDTVVLDDGACRSGRPS</sequence>
<dbReference type="AlphaFoldDB" id="A0A183J4A5"/>
<keyword evidence="2" id="KW-1185">Reference proteome</keyword>